<feature type="compositionally biased region" description="Basic and acidic residues" evidence="1">
    <location>
        <begin position="1"/>
        <end position="23"/>
    </location>
</feature>
<gene>
    <name evidence="2" type="ORF">H0235_001025</name>
</gene>
<feature type="region of interest" description="Disordered" evidence="1">
    <location>
        <begin position="1"/>
        <end position="37"/>
    </location>
</feature>
<dbReference type="AlphaFoldDB" id="A0A834UGT6"/>
<accession>A0A834UGT6</accession>
<evidence type="ECO:0000313" key="2">
    <source>
        <dbReference type="EMBL" id="KAF7438634.1"/>
    </source>
</evidence>
<protein>
    <submittedName>
        <fullName evidence="2">Uncharacterized protein</fullName>
    </submittedName>
</protein>
<comment type="caution">
    <text evidence="2">The sequence shown here is derived from an EMBL/GenBank/DDBJ whole genome shotgun (WGS) entry which is preliminary data.</text>
</comment>
<name>A0A834UGT6_VESPE</name>
<dbReference type="EMBL" id="JACSDY010000001">
    <property type="protein sequence ID" value="KAF7438634.1"/>
    <property type="molecule type" value="Genomic_DNA"/>
</dbReference>
<keyword evidence="3" id="KW-1185">Reference proteome</keyword>
<sequence>MSKRERAASGTTIRRDGGKRDRDSESEEIEWAQKGGSNLDSGMQSLLKTTFASFWSSKRLFIVQMRASDSMYFTDRGKQRIVHVFLRPNGDEDKEDIRRWAIGTDDAGGRQKLFRAVRSGE</sequence>
<reference evidence="2" key="1">
    <citation type="journal article" date="2020" name="G3 (Bethesda)">
        <title>High-Quality Assemblies for Three Invasive Social Wasps from the &lt;i&gt;Vespula&lt;/i&gt; Genus.</title>
        <authorList>
            <person name="Harrop T.W.R."/>
            <person name="Guhlin J."/>
            <person name="McLaughlin G.M."/>
            <person name="Permina E."/>
            <person name="Stockwell P."/>
            <person name="Gilligan J."/>
            <person name="Le Lec M.F."/>
            <person name="Gruber M.A.M."/>
            <person name="Quinn O."/>
            <person name="Lovegrove M."/>
            <person name="Duncan E.J."/>
            <person name="Remnant E.J."/>
            <person name="Van Eeckhoven J."/>
            <person name="Graham B."/>
            <person name="Knapp R.A."/>
            <person name="Langford K.W."/>
            <person name="Kronenberg Z."/>
            <person name="Press M.O."/>
            <person name="Eacker S.M."/>
            <person name="Wilson-Rankin E.E."/>
            <person name="Purcell J."/>
            <person name="Lester P.J."/>
            <person name="Dearden P.K."/>
        </authorList>
    </citation>
    <scope>NUCLEOTIDE SEQUENCE</scope>
    <source>
        <strain evidence="2">Volc-1</strain>
    </source>
</reference>
<dbReference type="Proteomes" id="UP000600918">
    <property type="component" value="Unassembled WGS sequence"/>
</dbReference>
<evidence type="ECO:0000256" key="1">
    <source>
        <dbReference type="SAM" id="MobiDB-lite"/>
    </source>
</evidence>
<evidence type="ECO:0000313" key="3">
    <source>
        <dbReference type="Proteomes" id="UP000600918"/>
    </source>
</evidence>
<proteinExistence type="predicted"/>
<organism evidence="2 3">
    <name type="scientific">Vespula pensylvanica</name>
    <name type="common">Western yellow jacket</name>
    <name type="synonym">Wasp</name>
    <dbReference type="NCBI Taxonomy" id="30213"/>
    <lineage>
        <taxon>Eukaryota</taxon>
        <taxon>Metazoa</taxon>
        <taxon>Ecdysozoa</taxon>
        <taxon>Arthropoda</taxon>
        <taxon>Hexapoda</taxon>
        <taxon>Insecta</taxon>
        <taxon>Pterygota</taxon>
        <taxon>Neoptera</taxon>
        <taxon>Endopterygota</taxon>
        <taxon>Hymenoptera</taxon>
        <taxon>Apocrita</taxon>
        <taxon>Aculeata</taxon>
        <taxon>Vespoidea</taxon>
        <taxon>Vespidae</taxon>
        <taxon>Vespinae</taxon>
        <taxon>Vespula</taxon>
    </lineage>
</organism>